<evidence type="ECO:0000313" key="3">
    <source>
        <dbReference type="Proteomes" id="UP000002785"/>
    </source>
</evidence>
<dbReference type="AntiFam" id="ANF00226">
    <property type="entry name" value="Shadow ORF (opposite pknB)"/>
</dbReference>
<name>D6XAH3_STRX2</name>
<feature type="compositionally biased region" description="Low complexity" evidence="1">
    <location>
        <begin position="563"/>
        <end position="589"/>
    </location>
</feature>
<feature type="compositionally biased region" description="Polar residues" evidence="1">
    <location>
        <begin position="542"/>
        <end position="559"/>
    </location>
</feature>
<protein>
    <submittedName>
        <fullName evidence="2">Uncharacterized protein</fullName>
    </submittedName>
</protein>
<feature type="region of interest" description="Disordered" evidence="1">
    <location>
        <begin position="506"/>
        <end position="642"/>
    </location>
</feature>
<feature type="region of interest" description="Disordered" evidence="1">
    <location>
        <begin position="450"/>
        <end position="491"/>
    </location>
</feature>
<dbReference type="Proteomes" id="UP000002785">
    <property type="component" value="Chromosome"/>
</dbReference>
<gene>
    <name evidence="2" type="ORF">SSEG_10974</name>
</gene>
<organism evidence="2 3">
    <name type="scientific">Streptomyces sviceus (strain ATCC 29083 / DSM 924 / JCM 4929 / NBRC 13980 / NCIMB 11184 / NRRL 5439 / UC 5370)</name>
    <dbReference type="NCBI Taxonomy" id="463191"/>
    <lineage>
        <taxon>Bacteria</taxon>
        <taxon>Bacillati</taxon>
        <taxon>Actinomycetota</taxon>
        <taxon>Actinomycetes</taxon>
        <taxon>Kitasatosporales</taxon>
        <taxon>Streptomycetaceae</taxon>
        <taxon>Streptomyces</taxon>
    </lineage>
</organism>
<feature type="compositionally biased region" description="Low complexity" evidence="1">
    <location>
        <begin position="506"/>
        <end position="515"/>
    </location>
</feature>
<dbReference type="AlphaFoldDB" id="D6XAH3"/>
<feature type="compositionally biased region" description="Low complexity" evidence="1">
    <location>
        <begin position="614"/>
        <end position="625"/>
    </location>
</feature>
<feature type="region of interest" description="Disordered" evidence="1">
    <location>
        <begin position="1"/>
        <end position="24"/>
    </location>
</feature>
<evidence type="ECO:0000256" key="1">
    <source>
        <dbReference type="SAM" id="MobiDB-lite"/>
    </source>
</evidence>
<sequence>MPRTPRRSRPGPGAGEGSPPLRVGRCGVPAKVTPVGEWEPAGSERVYGSSRGFQRGSWVRGPVPVPARGKRWGLGLGGGQDVSGGCGVVGGDVGGVCRGGRPVWLCLGLWVGVAVVRLWPALRWAEGLRTGVRGLGRRQMEAAGVRRRGRAVGGIRPGGPVACGGGGRAGAGVQMDSGGAGTWRARRAGLAGPGRPVGLFGPWRRVRFPGPGRRVCLRGPRGWWVSFSRPGYGTALPGTPGDVAALAGPGLVASSVGPGRLVSLTGPGGCPVRFAVPEPRPARLTRWVSGSVRVAGPVHGPVRLTVLVRGPICLAGLVRRLACLVRLGRYATYLALPGGHPAWRLGVGGPSVSFAGPVGRSACPLGLGGGGSSSVARLDGRPACLVGPESRRVAVAGPGGCQARVSGLRGGRPAVVAGLGRGSARLVGPGLQPVSFVGPGGCPIRVPSPEGTRPTPLAGPEGSLAGVTRPRPHTVSFTEPGGRPTFLNRPGDHAVALTRPRRPLTDLTTTVRPTGTGTGTGPRAGLSIGTRFSGTARAPTGTRFNSGTSPGPSNTTGSHTDTRPSTTGSRTTGSDSRTPGSAGAFAGAPPERPAISSVGPERPRVSSGALGGDTAPPTAPERTPASVTHPEARRSPCPGPAVPCPVRVHARCLLEGAFRAEPGRQGPELVEDFDGLIVGAGIREEFSGGGEGFAGPRGGAEAGLGVRLEERRHDLPERFGDALGRAGGAVGGEVLDECLGVGLGALQEVQRDQTDGEQVGREVRFRTHHLLGGEIAGRAHDEVGLGQAGFAQPHGDAEVGQPQSRAGGAGGFQQDVGGLDVTVHDTFRVHRGQPREELIEESADEGGRQRTVVPDQMDQRAAGDQVHGEQDLVVVGGPAGGREDMGVVDPQGLFADEAQQRVGVALQQDLGGHIAAAPVVPGTPDGADASASDRIGQFVPAGEHLTHDCASLLPLRLSPLLPP</sequence>
<evidence type="ECO:0000313" key="2">
    <source>
        <dbReference type="EMBL" id="EFH28731.1"/>
    </source>
</evidence>
<keyword evidence="3" id="KW-1185">Reference proteome</keyword>
<feature type="region of interest" description="Disordered" evidence="1">
    <location>
        <begin position="787"/>
        <end position="812"/>
    </location>
</feature>
<reference evidence="2" key="1">
    <citation type="submission" date="2009-10" db="EMBL/GenBank/DDBJ databases">
        <title>The genome sequence of Streptomyces sviceus strain ATCC 29083.</title>
        <authorList>
            <consortium name="The Broad Institute Genome Sequencing Platform"/>
            <consortium name="Broad Institute Microbial Sequencing Center"/>
            <person name="Fischbach M."/>
            <person name="Godfrey P."/>
            <person name="Ward D."/>
            <person name="Young S."/>
            <person name="Zeng Q."/>
            <person name="Koehrsen M."/>
            <person name="Alvarado L."/>
            <person name="Berlin A.M."/>
            <person name="Bochicchio J."/>
            <person name="Borenstein D."/>
            <person name="Chapman S.B."/>
            <person name="Chen Z."/>
            <person name="Engels R."/>
            <person name="Freedman E."/>
            <person name="Gellesch M."/>
            <person name="Goldberg J."/>
            <person name="Griggs A."/>
            <person name="Gujja S."/>
            <person name="Heilman E.R."/>
            <person name="Heiman D.I."/>
            <person name="Hepburn T.A."/>
            <person name="Howarth C."/>
            <person name="Jen D."/>
            <person name="Larson L."/>
            <person name="Lewis B."/>
            <person name="Mehta T."/>
            <person name="Park D."/>
            <person name="Pearson M."/>
            <person name="Richards J."/>
            <person name="Roberts A."/>
            <person name="Saif S."/>
            <person name="Shea T.D."/>
            <person name="Shenoy N."/>
            <person name="Sisk P."/>
            <person name="Stolte C."/>
            <person name="Sykes S.N."/>
            <person name="Thomson T."/>
            <person name="Walk T."/>
            <person name="White J."/>
            <person name="Yandava C."/>
            <person name="Straight P."/>
            <person name="Clardy J."/>
            <person name="Hung D."/>
            <person name="Kolter R."/>
            <person name="Mekalanos J."/>
            <person name="Walker S."/>
            <person name="Walsh C.T."/>
            <person name="Wieland-Brown L.C."/>
            <person name="Haas B."/>
            <person name="Nusbaum C."/>
            <person name="Birren B."/>
        </authorList>
    </citation>
    <scope>NUCLEOTIDE SEQUENCE [LARGE SCALE GENOMIC DNA]</scope>
    <source>
        <strain evidence="2">ATCC 29083</strain>
    </source>
</reference>
<dbReference type="EMBL" id="CM000951">
    <property type="protein sequence ID" value="EFH28731.1"/>
    <property type="molecule type" value="Genomic_DNA"/>
</dbReference>
<accession>D6XAH3</accession>
<dbReference type="HOGENOM" id="CLU_307154_0_0_11"/>
<proteinExistence type="predicted"/>